<dbReference type="InterPro" id="IPR006016">
    <property type="entry name" value="UspA"/>
</dbReference>
<dbReference type="PATRIC" id="fig|294710.3.peg.1745"/>
<gene>
    <name evidence="4" type="ORF">XD92_1296</name>
</gene>
<reference evidence="5" key="1">
    <citation type="journal article" date="2015" name="MBio">
        <title>Genome-Resolved Metagenomic Analysis Reveals Roles for Candidate Phyla and Other Microbial Community Members in Biogeochemical Transformations in Oil Reservoirs.</title>
        <authorList>
            <person name="Hu P."/>
            <person name="Tom L."/>
            <person name="Singh A."/>
            <person name="Thomas B.C."/>
            <person name="Baker B.J."/>
            <person name="Piceno Y.M."/>
            <person name="Andersen G.L."/>
            <person name="Banfield J.F."/>
        </authorList>
    </citation>
    <scope>NUCLEOTIDE SEQUENCE [LARGE SCALE GENOMIC DNA]</scope>
</reference>
<dbReference type="SUPFAM" id="SSF52402">
    <property type="entry name" value="Adenine nucleotide alpha hydrolases-like"/>
    <property type="match status" value="2"/>
</dbReference>
<evidence type="ECO:0000313" key="5">
    <source>
        <dbReference type="Proteomes" id="UP000053860"/>
    </source>
</evidence>
<name>A0A101HG24_9BACT</name>
<dbReference type="PANTHER" id="PTHR46268">
    <property type="entry name" value="STRESS RESPONSE PROTEIN NHAX"/>
    <property type="match status" value="1"/>
</dbReference>
<accession>A0A101HG24</accession>
<evidence type="ECO:0000313" key="4">
    <source>
        <dbReference type="EMBL" id="KUK76234.1"/>
    </source>
</evidence>
<dbReference type="Pfam" id="PF09413">
    <property type="entry name" value="DUF2007"/>
    <property type="match status" value="1"/>
</dbReference>
<feature type="domain" description="UspA" evidence="2">
    <location>
        <begin position="108"/>
        <end position="259"/>
    </location>
</feature>
<dbReference type="InterPro" id="IPR006015">
    <property type="entry name" value="Universal_stress_UspA"/>
</dbReference>
<dbReference type="EMBL" id="LGGN01000282">
    <property type="protein sequence ID" value="KUK76234.1"/>
    <property type="molecule type" value="Genomic_DNA"/>
</dbReference>
<dbReference type="CDD" id="cd00293">
    <property type="entry name" value="USP-like"/>
    <property type="match status" value="1"/>
</dbReference>
<comment type="caution">
    <text evidence="4">The sequence shown here is derived from an EMBL/GenBank/DDBJ whole genome shotgun (WGS) entry which is preliminary data.</text>
</comment>
<sequence>MIDFTRHRWLWAAGVSKGSSMEKDNKHHEEKMVTVAIHTYEKAHILKTILESEGIPAVIHGIRMIEPVIPGNVRVRINERDLPRALKIIEELDFTEQGVKEVNRENKKEILVPVDFSDYSLTACTFAFQLARDLECEVKLMHVFFTPFYPATVPFGDSFTIQPPDRSIYQDVKSKTEKEMSQLVSKIREQISKGVLPDVPFQTLLVEGLPEEEIIAYSKKMRPTAIVMGTRGRNAKELDLIGSVTAEVMDGCRTPVFAIPEGTHVHGVAEMKRIVFLTNFQEREFQAFDVMMQFLKPYQVKVYLAHIAKKEDVWNEIKLSGIQKKFAELYPHLETAYRLIDQSLGLEESLEKFVKEHQIDMIALSSSRRNIFARMFNPGIARRMLFHSDTPLLVIKGM</sequence>
<dbReference type="Gene3D" id="3.40.50.12370">
    <property type="match status" value="1"/>
</dbReference>
<dbReference type="PANTHER" id="PTHR46268:SF6">
    <property type="entry name" value="UNIVERSAL STRESS PROTEIN UP12"/>
    <property type="match status" value="1"/>
</dbReference>
<dbReference type="Proteomes" id="UP000053860">
    <property type="component" value="Unassembled WGS sequence"/>
</dbReference>
<evidence type="ECO:0000259" key="3">
    <source>
        <dbReference type="Pfam" id="PF09413"/>
    </source>
</evidence>
<protein>
    <submittedName>
        <fullName evidence="4">Universal stress protein</fullName>
    </submittedName>
</protein>
<dbReference type="Pfam" id="PF00582">
    <property type="entry name" value="Usp"/>
    <property type="match status" value="1"/>
</dbReference>
<evidence type="ECO:0000256" key="1">
    <source>
        <dbReference type="ARBA" id="ARBA00008791"/>
    </source>
</evidence>
<dbReference type="AlphaFoldDB" id="A0A101HG24"/>
<comment type="similarity">
    <text evidence="1">Belongs to the universal stress protein A family.</text>
</comment>
<evidence type="ECO:0000259" key="2">
    <source>
        <dbReference type="Pfam" id="PF00582"/>
    </source>
</evidence>
<organism evidence="4 5">
    <name type="scientific">Proteiniphilum acetatigenes</name>
    <dbReference type="NCBI Taxonomy" id="294710"/>
    <lineage>
        <taxon>Bacteria</taxon>
        <taxon>Pseudomonadati</taxon>
        <taxon>Bacteroidota</taxon>
        <taxon>Bacteroidia</taxon>
        <taxon>Bacteroidales</taxon>
        <taxon>Dysgonomonadaceae</taxon>
        <taxon>Proteiniphilum</taxon>
    </lineage>
</organism>
<dbReference type="InterPro" id="IPR018551">
    <property type="entry name" value="DUF2007"/>
</dbReference>
<dbReference type="PRINTS" id="PR01438">
    <property type="entry name" value="UNVRSLSTRESS"/>
</dbReference>
<feature type="domain" description="DUF2007" evidence="3">
    <location>
        <begin position="42"/>
        <end position="92"/>
    </location>
</feature>
<proteinExistence type="inferred from homology"/>